<proteinExistence type="predicted"/>
<dbReference type="EMBL" id="LAZR01002756">
    <property type="protein sequence ID" value="KKN25966.1"/>
    <property type="molecule type" value="Genomic_DNA"/>
</dbReference>
<evidence type="ECO:0000313" key="1">
    <source>
        <dbReference type="EMBL" id="KKN25966.1"/>
    </source>
</evidence>
<name>A0A0F9RLV9_9ZZZZ</name>
<gene>
    <name evidence="1" type="ORF">LCGC14_0879350</name>
</gene>
<reference evidence="1" key="1">
    <citation type="journal article" date="2015" name="Nature">
        <title>Complex archaea that bridge the gap between prokaryotes and eukaryotes.</title>
        <authorList>
            <person name="Spang A."/>
            <person name="Saw J.H."/>
            <person name="Jorgensen S.L."/>
            <person name="Zaremba-Niedzwiedzka K."/>
            <person name="Martijn J."/>
            <person name="Lind A.E."/>
            <person name="van Eijk R."/>
            <person name="Schleper C."/>
            <person name="Guy L."/>
            <person name="Ettema T.J."/>
        </authorList>
    </citation>
    <scope>NUCLEOTIDE SEQUENCE</scope>
</reference>
<comment type="caution">
    <text evidence="1">The sequence shown here is derived from an EMBL/GenBank/DDBJ whole genome shotgun (WGS) entry which is preliminary data.</text>
</comment>
<dbReference type="AlphaFoldDB" id="A0A0F9RLV9"/>
<sequence length="82" mass="8818">MAVYGYVIVITGQIDAPHDVNAKQQILMGLSLTGRLLQNPNQIAVNLKEVTQAQQQAVVDTGKAPRQIMEQSEAEAAVEEGS</sequence>
<accession>A0A0F9RLV9</accession>
<protein>
    <submittedName>
        <fullName evidence="1">Uncharacterized protein</fullName>
    </submittedName>
</protein>
<organism evidence="1">
    <name type="scientific">marine sediment metagenome</name>
    <dbReference type="NCBI Taxonomy" id="412755"/>
    <lineage>
        <taxon>unclassified sequences</taxon>
        <taxon>metagenomes</taxon>
        <taxon>ecological metagenomes</taxon>
    </lineage>
</organism>